<feature type="transmembrane region" description="Helical" evidence="1">
    <location>
        <begin position="21"/>
        <end position="46"/>
    </location>
</feature>
<dbReference type="AlphaFoldDB" id="A0A521DMK9"/>
<keyword evidence="1" id="KW-1133">Transmembrane helix</keyword>
<keyword evidence="1" id="KW-0472">Membrane</keyword>
<dbReference type="Proteomes" id="UP000317315">
    <property type="component" value="Unassembled WGS sequence"/>
</dbReference>
<sequence>MGIYDRDYYREKKREDCWKKRIFKFSWYLILLLFFLAFVVYVLAILSEK</sequence>
<accession>A0A521DMK9</accession>
<protein>
    <submittedName>
        <fullName evidence="2">Uncharacterized protein</fullName>
    </submittedName>
</protein>
<evidence type="ECO:0000256" key="1">
    <source>
        <dbReference type="SAM" id="Phobius"/>
    </source>
</evidence>
<name>A0A521DMK9_9BACT</name>
<evidence type="ECO:0000313" key="2">
    <source>
        <dbReference type="EMBL" id="SMO72180.1"/>
    </source>
</evidence>
<reference evidence="2 3" key="1">
    <citation type="submission" date="2017-05" db="EMBL/GenBank/DDBJ databases">
        <authorList>
            <person name="Varghese N."/>
            <person name="Submissions S."/>
        </authorList>
    </citation>
    <scope>NUCLEOTIDE SEQUENCE [LARGE SCALE GENOMIC DNA]</scope>
    <source>
        <strain evidence="2 3">DSM 16304</strain>
    </source>
</reference>
<evidence type="ECO:0000313" key="3">
    <source>
        <dbReference type="Proteomes" id="UP000317315"/>
    </source>
</evidence>
<keyword evidence="1" id="KW-0812">Transmembrane</keyword>
<gene>
    <name evidence="2" type="ORF">SAMN06269117_1228</name>
</gene>
<organism evidence="2 3">
    <name type="scientific">Balnearium lithotrophicum</name>
    <dbReference type="NCBI Taxonomy" id="223788"/>
    <lineage>
        <taxon>Bacteria</taxon>
        <taxon>Pseudomonadati</taxon>
        <taxon>Aquificota</taxon>
        <taxon>Aquificia</taxon>
        <taxon>Desulfurobacteriales</taxon>
        <taxon>Desulfurobacteriaceae</taxon>
        <taxon>Balnearium</taxon>
    </lineage>
</organism>
<dbReference type="EMBL" id="FXTM01000022">
    <property type="protein sequence ID" value="SMO72180.1"/>
    <property type="molecule type" value="Genomic_DNA"/>
</dbReference>
<proteinExistence type="predicted"/>
<keyword evidence="3" id="KW-1185">Reference proteome</keyword>
<dbReference type="RefSeq" id="WP_185954290.1">
    <property type="nucleotide sequence ID" value="NZ_FXTM01000022.1"/>
</dbReference>